<feature type="domain" description="CxC1-like cysteine cluster associated with KDZ transposases" evidence="1">
    <location>
        <begin position="57"/>
        <end position="138"/>
    </location>
</feature>
<dbReference type="PANTHER" id="PTHR33096">
    <property type="entry name" value="CXC2 DOMAIN-CONTAINING PROTEIN"/>
    <property type="match status" value="1"/>
</dbReference>
<dbReference type="Pfam" id="PF18802">
    <property type="entry name" value="CxC1"/>
    <property type="match status" value="1"/>
</dbReference>
<name>A0A2N5RUC0_9BASI</name>
<organism evidence="2 3">
    <name type="scientific">Puccinia coronata f. sp. avenae</name>
    <dbReference type="NCBI Taxonomy" id="200324"/>
    <lineage>
        <taxon>Eukaryota</taxon>
        <taxon>Fungi</taxon>
        <taxon>Dikarya</taxon>
        <taxon>Basidiomycota</taxon>
        <taxon>Pucciniomycotina</taxon>
        <taxon>Pucciniomycetes</taxon>
        <taxon>Pucciniales</taxon>
        <taxon>Pucciniaceae</taxon>
        <taxon>Puccinia</taxon>
    </lineage>
</organism>
<evidence type="ECO:0000259" key="1">
    <source>
        <dbReference type="Pfam" id="PF18802"/>
    </source>
</evidence>
<evidence type="ECO:0000313" key="3">
    <source>
        <dbReference type="Proteomes" id="UP000235388"/>
    </source>
</evidence>
<dbReference type="EMBL" id="PGCJ01001613">
    <property type="protein sequence ID" value="PLW04589.1"/>
    <property type="molecule type" value="Genomic_DNA"/>
</dbReference>
<reference evidence="2 3" key="1">
    <citation type="submission" date="2017-11" db="EMBL/GenBank/DDBJ databases">
        <title>De novo assembly and phasing of dikaryotic genomes from two isolates of Puccinia coronata f. sp. avenae, the causal agent of oat crown rust.</title>
        <authorList>
            <person name="Miller M.E."/>
            <person name="Zhang Y."/>
            <person name="Omidvar V."/>
            <person name="Sperschneider J."/>
            <person name="Schwessinger B."/>
            <person name="Raley C."/>
            <person name="Palmer J.M."/>
            <person name="Garnica D."/>
            <person name="Upadhyaya N."/>
            <person name="Rathjen J."/>
            <person name="Taylor J.M."/>
            <person name="Park R.F."/>
            <person name="Dodds P.N."/>
            <person name="Hirsch C.D."/>
            <person name="Kianian S.F."/>
            <person name="Figueroa M."/>
        </authorList>
    </citation>
    <scope>NUCLEOTIDE SEQUENCE [LARGE SCALE GENOMIC DNA]</scope>
    <source>
        <strain evidence="2">12NC29</strain>
    </source>
</reference>
<protein>
    <recommendedName>
        <fullName evidence="1">CxC1-like cysteine cluster associated with KDZ transposases domain-containing protein</fullName>
    </recommendedName>
</protein>
<dbReference type="Proteomes" id="UP000235388">
    <property type="component" value="Unassembled WGS sequence"/>
</dbReference>
<dbReference type="OrthoDB" id="2506814at2759"/>
<gene>
    <name evidence="2" type="ORF">PCANC_28740</name>
</gene>
<comment type="caution">
    <text evidence="2">The sequence shown here is derived from an EMBL/GenBank/DDBJ whole genome shotgun (WGS) entry which is preliminary data.</text>
</comment>
<proteinExistence type="predicted"/>
<keyword evidence="3" id="KW-1185">Reference proteome</keyword>
<dbReference type="PANTHER" id="PTHR33096:SF1">
    <property type="entry name" value="CXC1-LIKE CYSTEINE CLUSTER ASSOCIATED WITH KDZ TRANSPOSASES DOMAIN-CONTAINING PROTEIN"/>
    <property type="match status" value="1"/>
</dbReference>
<sequence length="139" mass="15945">MQIGNPPDFAEDYSADRGGYDGPSYWKIKQQKKLNNWSDLFGTLFPAYTHLKRITNDWTSPDLLDNKTHEICSCQGHSPTMRQIDLIDLFDLVQILAHGYLASTPVYPQTAFSLRLLNFHHLMWNLCNTATAPFAEVLR</sequence>
<evidence type="ECO:0000313" key="2">
    <source>
        <dbReference type="EMBL" id="PLW04589.1"/>
    </source>
</evidence>
<dbReference type="InterPro" id="IPR041320">
    <property type="entry name" value="CxC1"/>
</dbReference>
<dbReference type="AlphaFoldDB" id="A0A2N5RUC0"/>
<accession>A0A2N5RUC0</accession>